<name>A0A6P6V290_COFAR</name>
<proteinExistence type="predicted"/>
<accession>A0A6P6V290</accession>
<dbReference type="AlphaFoldDB" id="A0A6P6V290"/>
<dbReference type="GeneID" id="113716619"/>
<protein>
    <submittedName>
        <fullName evidence="2">Uncharacterized protein LOC113716619</fullName>
    </submittedName>
</protein>
<sequence>MADSGVFSLVNELHQLILILRKILNIKKLQAKLFTKNVGGVIMLLTMEGAPTLPEQLVEEILPLALPVGDFVRGPRQRTIRAKLEYTMATCYRGKLSNEVPELVEQIDLNENNLEKFLDSTDFYKKRNASEHLRNNLALLPSRQAIRALLEASCLLKDTIIFFHEVGTELAALCECLRFLLTISKKCEHSNEWPCHQFVEGIRDVTIKALDAVNCADKDSLSSEMQKFEDRIQLDPSVICEDAEVIKEDCVEKMAKKFFDRKNGKRLVLLDTLEMLHSCKEGIIDMTLRKLHRKDHQSLNAALGGNGFPSPSMICEMFAREDLPSLPLTHCLRAFPLIEGRKRRRAGALHNCIVENQHNLLYFFKKLILPDFQMMSCSCLLYQQIFI</sequence>
<evidence type="ECO:0000313" key="3">
    <source>
        <dbReference type="RefSeq" id="XP_071926010.1"/>
    </source>
</evidence>
<organism evidence="1 2">
    <name type="scientific">Coffea arabica</name>
    <name type="common">Arabian coffee</name>
    <dbReference type="NCBI Taxonomy" id="13443"/>
    <lineage>
        <taxon>Eukaryota</taxon>
        <taxon>Viridiplantae</taxon>
        <taxon>Streptophyta</taxon>
        <taxon>Embryophyta</taxon>
        <taxon>Tracheophyta</taxon>
        <taxon>Spermatophyta</taxon>
        <taxon>Magnoliopsida</taxon>
        <taxon>eudicotyledons</taxon>
        <taxon>Gunneridae</taxon>
        <taxon>Pentapetalae</taxon>
        <taxon>asterids</taxon>
        <taxon>lamiids</taxon>
        <taxon>Gentianales</taxon>
        <taxon>Rubiaceae</taxon>
        <taxon>Ixoroideae</taxon>
        <taxon>Gardenieae complex</taxon>
        <taxon>Bertiereae - Coffeeae clade</taxon>
        <taxon>Coffeeae</taxon>
        <taxon>Coffea</taxon>
    </lineage>
</organism>
<gene>
    <name evidence="2 3" type="primary">LOC113716619</name>
</gene>
<reference evidence="1" key="1">
    <citation type="journal article" date="2025" name="Foods">
        <title>Unveiling the Microbial Signatures of Arabica Coffee Cherries: Insights into Ripeness Specific Diversity, Functional Traits, and Implications for Quality and Safety.</title>
        <authorList>
            <consortium name="RefSeq"/>
            <person name="Tenea G.N."/>
            <person name="Cifuentes V."/>
            <person name="Reyes P."/>
            <person name="Cevallos-Vallejos M."/>
        </authorList>
    </citation>
    <scope>NUCLEOTIDE SEQUENCE [LARGE SCALE GENOMIC DNA]</scope>
</reference>
<reference evidence="2" key="2">
    <citation type="submission" date="2025-04" db="UniProtKB">
        <authorList>
            <consortium name="RefSeq"/>
        </authorList>
    </citation>
    <scope>IDENTIFICATION</scope>
    <source>
        <tissue evidence="2 3">Leaves</tissue>
    </source>
</reference>
<dbReference type="RefSeq" id="XP_027096816.1">
    <property type="nucleotide sequence ID" value="XM_027241015.1"/>
</dbReference>
<evidence type="ECO:0000313" key="1">
    <source>
        <dbReference type="Proteomes" id="UP001652660"/>
    </source>
</evidence>
<keyword evidence="1" id="KW-1185">Reference proteome</keyword>
<dbReference type="Proteomes" id="UP001652660">
    <property type="component" value="Chromosome 11c"/>
</dbReference>
<evidence type="ECO:0000313" key="2">
    <source>
        <dbReference type="RefSeq" id="XP_027096816.1"/>
    </source>
</evidence>
<dbReference type="RefSeq" id="XP_071926010.1">
    <property type="nucleotide sequence ID" value="XM_072069909.1"/>
</dbReference>